<evidence type="ECO:0000313" key="1">
    <source>
        <dbReference type="EMBL" id="GEU32009.1"/>
    </source>
</evidence>
<sequence>MDSLNLCVDFLACLSQAVAPTTAEQRLAKKNELKARGTLLMALPDKHQLKFNTHKDAKSLMVRLDLNNLSLNDLKSYFNLQNWYQSLVALDLGSTRTCPRNDFRWSETYIMLWKLDEYGNMKEVATYQIRLHGYARHLIPFHLMRNRDWLMWDERSQNHKIYKVDLKKKKHIKDKIYDNFDEYAEVRVGGKNYTLFDEEGEEFLLGSKWSFVKSQGDLLEDDIENLKRSDGFSSEDVIQKRKNDFHM</sequence>
<reference evidence="1" key="1">
    <citation type="journal article" date="2019" name="Sci. Rep.">
        <title>Draft genome of Tanacetum cinerariifolium, the natural source of mosquito coil.</title>
        <authorList>
            <person name="Yamashiro T."/>
            <person name="Shiraishi A."/>
            <person name="Satake H."/>
            <person name="Nakayama K."/>
        </authorList>
    </citation>
    <scope>NUCLEOTIDE SEQUENCE</scope>
</reference>
<name>A0A6L2J4U8_TANCI</name>
<dbReference type="AlphaFoldDB" id="A0A6L2J4U8"/>
<organism evidence="1">
    <name type="scientific">Tanacetum cinerariifolium</name>
    <name type="common">Dalmatian daisy</name>
    <name type="synonym">Chrysanthemum cinerariifolium</name>
    <dbReference type="NCBI Taxonomy" id="118510"/>
    <lineage>
        <taxon>Eukaryota</taxon>
        <taxon>Viridiplantae</taxon>
        <taxon>Streptophyta</taxon>
        <taxon>Embryophyta</taxon>
        <taxon>Tracheophyta</taxon>
        <taxon>Spermatophyta</taxon>
        <taxon>Magnoliopsida</taxon>
        <taxon>eudicotyledons</taxon>
        <taxon>Gunneridae</taxon>
        <taxon>Pentapetalae</taxon>
        <taxon>asterids</taxon>
        <taxon>campanulids</taxon>
        <taxon>Asterales</taxon>
        <taxon>Asteraceae</taxon>
        <taxon>Asteroideae</taxon>
        <taxon>Anthemideae</taxon>
        <taxon>Anthemidinae</taxon>
        <taxon>Tanacetum</taxon>
    </lineage>
</organism>
<proteinExistence type="predicted"/>
<protein>
    <submittedName>
        <fullName evidence="1">Uncharacterized protein</fullName>
    </submittedName>
</protein>
<dbReference type="EMBL" id="BKCJ010000310">
    <property type="protein sequence ID" value="GEU32009.1"/>
    <property type="molecule type" value="Genomic_DNA"/>
</dbReference>
<gene>
    <name evidence="1" type="ORF">Tci_003987</name>
</gene>
<comment type="caution">
    <text evidence="1">The sequence shown here is derived from an EMBL/GenBank/DDBJ whole genome shotgun (WGS) entry which is preliminary data.</text>
</comment>
<accession>A0A6L2J4U8</accession>